<evidence type="ECO:0000259" key="5">
    <source>
        <dbReference type="Pfam" id="PF11611"/>
    </source>
</evidence>
<dbReference type="InterPro" id="IPR025241">
    <property type="entry name" value="DUF4190"/>
</dbReference>
<organism evidence="7 8">
    <name type="scientific">Streptomyces noursei</name>
    <name type="common">Streptomyces albulus</name>
    <dbReference type="NCBI Taxonomy" id="1971"/>
    <lineage>
        <taxon>Bacteria</taxon>
        <taxon>Bacillati</taxon>
        <taxon>Actinomycetota</taxon>
        <taxon>Actinomycetes</taxon>
        <taxon>Kitasatosporales</taxon>
        <taxon>Streptomycetaceae</taxon>
        <taxon>Streptomyces</taxon>
    </lineage>
</organism>
<feature type="domain" description="DUF4352" evidence="5">
    <location>
        <begin position="200"/>
        <end position="284"/>
    </location>
</feature>
<protein>
    <recommendedName>
        <fullName evidence="9">DUF4352 domain-containing protein</fullName>
    </recommendedName>
</protein>
<proteinExistence type="predicted"/>
<dbReference type="InterPro" id="IPR029050">
    <property type="entry name" value="Immunoprotect_excell_Ig-like"/>
</dbReference>
<keyword evidence="4" id="KW-1133">Transmembrane helix</keyword>
<comment type="caution">
    <text evidence="7">The sequence shown here is derived from an EMBL/GenBank/DDBJ whole genome shotgun (WGS) entry which is preliminary data.</text>
</comment>
<feature type="region of interest" description="Disordered" evidence="3">
    <location>
        <begin position="1"/>
        <end position="46"/>
    </location>
</feature>
<gene>
    <name evidence="7" type="ORF">SALB_07924</name>
</gene>
<feature type="transmembrane region" description="Helical" evidence="4">
    <location>
        <begin position="105"/>
        <end position="131"/>
    </location>
</feature>
<evidence type="ECO:0000256" key="4">
    <source>
        <dbReference type="SAM" id="Phobius"/>
    </source>
</evidence>
<evidence type="ECO:0008006" key="9">
    <source>
        <dbReference type="Google" id="ProtNLM"/>
    </source>
</evidence>
<dbReference type="RefSeq" id="WP_016575668.1">
    <property type="nucleotide sequence ID" value="NZ_BHXC01000007.1"/>
</dbReference>
<feature type="coiled-coil region" evidence="2">
    <location>
        <begin position="128"/>
        <end position="166"/>
    </location>
</feature>
<dbReference type="InterPro" id="IPR029051">
    <property type="entry name" value="DUF4352"/>
</dbReference>
<keyword evidence="2" id="KW-0175">Coiled coil</keyword>
<dbReference type="EMBL" id="BHXC01000007">
    <property type="protein sequence ID" value="GCB95121.1"/>
    <property type="molecule type" value="Genomic_DNA"/>
</dbReference>
<evidence type="ECO:0000256" key="1">
    <source>
        <dbReference type="ARBA" id="ARBA00022729"/>
    </source>
</evidence>
<feature type="transmembrane region" description="Helical" evidence="4">
    <location>
        <begin position="55"/>
        <end position="75"/>
    </location>
</feature>
<dbReference type="Gene3D" id="2.60.40.1240">
    <property type="match status" value="1"/>
</dbReference>
<evidence type="ECO:0000259" key="6">
    <source>
        <dbReference type="Pfam" id="PF13828"/>
    </source>
</evidence>
<reference evidence="7 8" key="1">
    <citation type="journal article" date="2019" name="Microbiol. Resour. Announc.">
        <title>Draft Genome Sequence of the Most Traditional epsilon-Poly-l-Lysine Producer, Streptomyces albulus NBRC14147.</title>
        <authorList>
            <person name="Yamanaka K."/>
            <person name="Hamano Y."/>
        </authorList>
    </citation>
    <scope>NUCLEOTIDE SEQUENCE [LARGE SCALE GENOMIC DNA]</scope>
    <source>
        <strain evidence="7 8">NBRC 14147</strain>
    </source>
</reference>
<dbReference type="Pfam" id="PF11611">
    <property type="entry name" value="DUF4352"/>
    <property type="match status" value="1"/>
</dbReference>
<dbReference type="Proteomes" id="UP000288351">
    <property type="component" value="Unassembled WGS sequence"/>
</dbReference>
<sequence length="297" mass="30872">MTTPVSPDGPPSAGPQVPERDPWAPPATEDAAAPTPAPPYPAPTWGRRPTNGMPIAALVLGLVGMVLGLFIVLFWLSWLPALLAVIFGGVGLSQVRAGRATSKGMALAGVVTGILGLVMAAAAGVFTVVIVKEAVDDARREVKEVTDEASRKAEAAEKEAAAEKARHLTFGQPYAFGDGLKVTVVKPEPFTPDAFASGHAEGNKAFQVTITVENTGSKRASITTGLPDVNDADGASTQLVIDGSGRQKVLDGYLLPGRKAVGVYAFSLPPGAADRMEVEFTPDVAKWDDAYWSGPTS</sequence>
<dbReference type="AlphaFoldDB" id="A0A401RBV5"/>
<feature type="transmembrane region" description="Helical" evidence="4">
    <location>
        <begin position="81"/>
        <end position="98"/>
    </location>
</feature>
<keyword evidence="1" id="KW-0732">Signal</keyword>
<evidence type="ECO:0000313" key="7">
    <source>
        <dbReference type="EMBL" id="GCB95121.1"/>
    </source>
</evidence>
<keyword evidence="4" id="KW-0472">Membrane</keyword>
<feature type="domain" description="DUF4190" evidence="6">
    <location>
        <begin position="55"/>
        <end position="122"/>
    </location>
</feature>
<evidence type="ECO:0000313" key="8">
    <source>
        <dbReference type="Proteomes" id="UP000288351"/>
    </source>
</evidence>
<name>A0A401RBV5_STRNR</name>
<accession>A0A401RBV5</accession>
<dbReference type="Pfam" id="PF13828">
    <property type="entry name" value="DUF4190"/>
    <property type="match status" value="1"/>
</dbReference>
<evidence type="ECO:0000256" key="2">
    <source>
        <dbReference type="SAM" id="Coils"/>
    </source>
</evidence>
<keyword evidence="4" id="KW-0812">Transmembrane</keyword>
<evidence type="ECO:0000256" key="3">
    <source>
        <dbReference type="SAM" id="MobiDB-lite"/>
    </source>
</evidence>